<keyword evidence="11" id="KW-0539">Nucleus</keyword>
<evidence type="ECO:0000313" key="18">
    <source>
        <dbReference type="Proteomes" id="UP001058974"/>
    </source>
</evidence>
<evidence type="ECO:0000256" key="11">
    <source>
        <dbReference type="ARBA" id="ARBA00023242"/>
    </source>
</evidence>
<comment type="cofactor">
    <cofactor evidence="14">
        <name>Fe(2+)</name>
        <dbReference type="ChEBI" id="CHEBI:29033"/>
    </cofactor>
    <text evidence="14">Binds 1 Fe(2+) ion per subunit.</text>
</comment>
<feature type="binding site" evidence="14">
    <location>
        <position position="296"/>
    </location>
    <ligand>
        <name>Fe cation</name>
        <dbReference type="ChEBI" id="CHEBI:24875"/>
        <note>catalytic</note>
    </ligand>
</feature>
<dbReference type="GO" id="GO:0006281">
    <property type="term" value="P:DNA repair"/>
    <property type="evidence" value="ECO:0007669"/>
    <property type="project" value="UniProtKB-KW"/>
</dbReference>
<dbReference type="SUPFAM" id="SSF51197">
    <property type="entry name" value="Clavaminate synthase-like"/>
    <property type="match status" value="1"/>
</dbReference>
<dbReference type="InterPro" id="IPR037151">
    <property type="entry name" value="AlkB-like_sf"/>
</dbReference>
<dbReference type="FunFam" id="2.60.120.590:FF:000013">
    <property type="entry name" value="2-oxoglutarate-dependent dioxygenase family protein"/>
    <property type="match status" value="1"/>
</dbReference>
<evidence type="ECO:0000256" key="10">
    <source>
        <dbReference type="ARBA" id="ARBA00023204"/>
    </source>
</evidence>
<dbReference type="InterPro" id="IPR005123">
    <property type="entry name" value="Oxoglu/Fe-dep_dioxygenase_dom"/>
</dbReference>
<dbReference type="Gramene" id="Psat07G0626800-T2">
    <property type="protein sequence ID" value="KAI5391399.1"/>
    <property type="gene ID" value="KIW84_076268"/>
</dbReference>
<feature type="binding site" evidence="14">
    <location>
        <position position="356"/>
    </location>
    <ligand>
        <name>Fe cation</name>
        <dbReference type="ChEBI" id="CHEBI:24875"/>
        <note>catalytic</note>
    </ligand>
</feature>
<proteinExistence type="inferred from homology"/>
<gene>
    <name evidence="17" type="ORF">KIW84_076268</name>
</gene>
<dbReference type="GO" id="GO:0035515">
    <property type="term" value="F:oxidative RNA demethylase activity"/>
    <property type="evidence" value="ECO:0007669"/>
    <property type="project" value="TreeGrafter"/>
</dbReference>
<dbReference type="AlphaFoldDB" id="A0A9D4VYS7"/>
<evidence type="ECO:0000259" key="16">
    <source>
        <dbReference type="PROSITE" id="PS51471"/>
    </source>
</evidence>
<sequence length="388" mass="43856">MAETKTDSAKSSPPESQPRGGDIDASVIPDNPLSDFMADTNPVPWHKKKKKNALLEFISSCDQPKEQSKFKRRICIDLEMRQYNKNNFSESSFCSSFDDNNGSNISPTKTLSADRRYNKRQRKFNCDICFCGKRNSTSTGATPLEKNEENSIGFEMQEEGTDEGILRPGMVLLKHHLTHHEQVEIVKKCRDLGLGPGGFYQPGYADGAKLRLMMMCLGMDWDPQTRKYGYKRAIDGSKPPSIPHYFSKLVTRAIQEAHQLYNREWRKNYVEDILPSMTPDICIVNFYSTSGRLGLHQDRDEREESLQKGLPVVSFSIGDSAEFLYGDLRDVEKAENVLLESGDVLIFGGDSRHVYHGVSSIISNSAPEELVQDTGLCPGRLNLTFRQY</sequence>
<feature type="domain" description="Fe2OG dioxygenase" evidence="16">
    <location>
        <begin position="278"/>
        <end position="388"/>
    </location>
</feature>
<feature type="binding site" evidence="14">
    <location>
        <position position="298"/>
    </location>
    <ligand>
        <name>Fe cation</name>
        <dbReference type="ChEBI" id="CHEBI:24875"/>
        <note>catalytic</note>
    </ligand>
</feature>
<dbReference type="GO" id="GO:0035513">
    <property type="term" value="P:oxidative RNA demethylation"/>
    <property type="evidence" value="ECO:0007669"/>
    <property type="project" value="TreeGrafter"/>
</dbReference>
<evidence type="ECO:0000256" key="7">
    <source>
        <dbReference type="ARBA" id="ARBA00022964"/>
    </source>
</evidence>
<reference evidence="17 18" key="1">
    <citation type="journal article" date="2022" name="Nat. Genet.">
        <title>Improved pea reference genome and pan-genome highlight genomic features and evolutionary characteristics.</title>
        <authorList>
            <person name="Yang T."/>
            <person name="Liu R."/>
            <person name="Luo Y."/>
            <person name="Hu S."/>
            <person name="Wang D."/>
            <person name="Wang C."/>
            <person name="Pandey M.K."/>
            <person name="Ge S."/>
            <person name="Xu Q."/>
            <person name="Li N."/>
            <person name="Li G."/>
            <person name="Huang Y."/>
            <person name="Saxena R.K."/>
            <person name="Ji Y."/>
            <person name="Li M."/>
            <person name="Yan X."/>
            <person name="He Y."/>
            <person name="Liu Y."/>
            <person name="Wang X."/>
            <person name="Xiang C."/>
            <person name="Varshney R.K."/>
            <person name="Ding H."/>
            <person name="Gao S."/>
            <person name="Zong X."/>
        </authorList>
    </citation>
    <scope>NUCLEOTIDE SEQUENCE [LARGE SCALE GENOMIC DNA]</scope>
    <source>
        <strain evidence="17 18">cv. Zhongwan 6</strain>
    </source>
</reference>
<dbReference type="EC" id="1.14.11.51" evidence="13"/>
<comment type="caution">
    <text evidence="17">The sequence shown here is derived from an EMBL/GenBank/DDBJ whole genome shotgun (WGS) entry which is preliminary data.</text>
</comment>
<evidence type="ECO:0000256" key="14">
    <source>
        <dbReference type="PIRSR" id="PIRSR604574-2"/>
    </source>
</evidence>
<dbReference type="GO" id="GO:0008198">
    <property type="term" value="F:ferrous iron binding"/>
    <property type="evidence" value="ECO:0007669"/>
    <property type="project" value="TreeGrafter"/>
</dbReference>
<comment type="similarity">
    <text evidence="3">Belongs to the alkB family.</text>
</comment>
<evidence type="ECO:0000256" key="9">
    <source>
        <dbReference type="ARBA" id="ARBA00023004"/>
    </source>
</evidence>
<dbReference type="EMBL" id="JAMSHJ010000007">
    <property type="protein sequence ID" value="KAI5391399.1"/>
    <property type="molecule type" value="Genomic_DNA"/>
</dbReference>
<dbReference type="GO" id="GO:0141131">
    <property type="term" value="F:DNA N6-methyladenine demethylase activity"/>
    <property type="evidence" value="ECO:0007669"/>
    <property type="project" value="UniProtKB-EC"/>
</dbReference>
<evidence type="ECO:0000256" key="15">
    <source>
        <dbReference type="SAM" id="MobiDB-lite"/>
    </source>
</evidence>
<keyword evidence="5 14" id="KW-0479">Metal-binding</keyword>
<dbReference type="InterPro" id="IPR004574">
    <property type="entry name" value="Alkb"/>
</dbReference>
<evidence type="ECO:0000256" key="6">
    <source>
        <dbReference type="ARBA" id="ARBA00022763"/>
    </source>
</evidence>
<keyword evidence="18" id="KW-1185">Reference proteome</keyword>
<comment type="subcellular location">
    <subcellularLocation>
        <location evidence="2">Cytoplasm</location>
    </subcellularLocation>
    <subcellularLocation>
        <location evidence="1">Nucleus</location>
    </subcellularLocation>
</comment>
<keyword evidence="8" id="KW-0560">Oxidoreductase</keyword>
<dbReference type="PANTHER" id="PTHR16557:SF10">
    <property type="entry name" value="2-OXOGLUTARATE-DEPENDENT DIOXYGENASE FAMILY PROTEIN"/>
    <property type="match status" value="1"/>
</dbReference>
<keyword evidence="4" id="KW-0963">Cytoplasm</keyword>
<dbReference type="GO" id="GO:0005634">
    <property type="term" value="C:nucleus"/>
    <property type="evidence" value="ECO:0007669"/>
    <property type="project" value="UniProtKB-SubCell"/>
</dbReference>
<dbReference type="Gene3D" id="2.60.120.590">
    <property type="entry name" value="Alpha-ketoglutarate-dependent dioxygenase AlkB-like"/>
    <property type="match status" value="1"/>
</dbReference>
<evidence type="ECO:0000256" key="5">
    <source>
        <dbReference type="ARBA" id="ARBA00022723"/>
    </source>
</evidence>
<dbReference type="InterPro" id="IPR027450">
    <property type="entry name" value="AlkB-like"/>
</dbReference>
<evidence type="ECO:0000256" key="1">
    <source>
        <dbReference type="ARBA" id="ARBA00004123"/>
    </source>
</evidence>
<dbReference type="GO" id="GO:0005737">
    <property type="term" value="C:cytoplasm"/>
    <property type="evidence" value="ECO:0007669"/>
    <property type="project" value="UniProtKB-SubCell"/>
</dbReference>
<evidence type="ECO:0000256" key="3">
    <source>
        <dbReference type="ARBA" id="ARBA00007879"/>
    </source>
</evidence>
<keyword evidence="9 14" id="KW-0408">Iron</keyword>
<comment type="catalytic activity">
    <reaction evidence="12">
        <text>an N(6)-methyl-2'-deoxyadenosine in DNA + 2-oxoglutarate + O2 = a 2'-deoxyadenosine in DNA + formaldehyde + succinate + CO2</text>
        <dbReference type="Rhea" id="RHEA:49524"/>
        <dbReference type="Rhea" id="RHEA-COMP:12418"/>
        <dbReference type="Rhea" id="RHEA-COMP:12419"/>
        <dbReference type="ChEBI" id="CHEBI:15379"/>
        <dbReference type="ChEBI" id="CHEBI:16526"/>
        <dbReference type="ChEBI" id="CHEBI:16810"/>
        <dbReference type="ChEBI" id="CHEBI:16842"/>
        <dbReference type="ChEBI" id="CHEBI:30031"/>
        <dbReference type="ChEBI" id="CHEBI:90615"/>
        <dbReference type="ChEBI" id="CHEBI:90616"/>
        <dbReference type="EC" id="1.14.11.51"/>
    </reaction>
    <physiologicalReaction direction="left-to-right" evidence="12">
        <dbReference type="Rhea" id="RHEA:49525"/>
    </physiologicalReaction>
</comment>
<name>A0A9D4VYS7_PEA</name>
<keyword evidence="7" id="KW-0223">Dioxygenase</keyword>
<dbReference type="Proteomes" id="UP001058974">
    <property type="component" value="Chromosome 7"/>
</dbReference>
<feature type="region of interest" description="Disordered" evidence="15">
    <location>
        <begin position="1"/>
        <end position="42"/>
    </location>
</feature>
<evidence type="ECO:0000313" key="17">
    <source>
        <dbReference type="EMBL" id="KAI5391399.1"/>
    </source>
</evidence>
<dbReference type="Pfam" id="PF13532">
    <property type="entry name" value="2OG-FeII_Oxy_2"/>
    <property type="match status" value="1"/>
</dbReference>
<dbReference type="PANTHER" id="PTHR16557">
    <property type="entry name" value="ALKYLATED DNA REPAIR PROTEIN ALKB-RELATED"/>
    <property type="match status" value="1"/>
</dbReference>
<accession>A0A9D4VYS7</accession>
<organism evidence="17 18">
    <name type="scientific">Pisum sativum</name>
    <name type="common">Garden pea</name>
    <name type="synonym">Lathyrus oleraceus</name>
    <dbReference type="NCBI Taxonomy" id="3888"/>
    <lineage>
        <taxon>Eukaryota</taxon>
        <taxon>Viridiplantae</taxon>
        <taxon>Streptophyta</taxon>
        <taxon>Embryophyta</taxon>
        <taxon>Tracheophyta</taxon>
        <taxon>Spermatophyta</taxon>
        <taxon>Magnoliopsida</taxon>
        <taxon>eudicotyledons</taxon>
        <taxon>Gunneridae</taxon>
        <taxon>Pentapetalae</taxon>
        <taxon>rosids</taxon>
        <taxon>fabids</taxon>
        <taxon>Fabales</taxon>
        <taxon>Fabaceae</taxon>
        <taxon>Papilionoideae</taxon>
        <taxon>50 kb inversion clade</taxon>
        <taxon>NPAAA clade</taxon>
        <taxon>Hologalegina</taxon>
        <taxon>IRL clade</taxon>
        <taxon>Fabeae</taxon>
        <taxon>Lathyrus</taxon>
    </lineage>
</organism>
<protein>
    <recommendedName>
        <fullName evidence="13">DNA N(6)-methyladenine demethylase</fullName>
        <ecNumber evidence="13">1.14.11.51</ecNumber>
    </recommendedName>
</protein>
<dbReference type="GO" id="GO:0035516">
    <property type="term" value="F:broad specificity oxidative DNA demethylase activity"/>
    <property type="evidence" value="ECO:0007669"/>
    <property type="project" value="TreeGrafter"/>
</dbReference>
<dbReference type="PROSITE" id="PS51471">
    <property type="entry name" value="FE2OG_OXY"/>
    <property type="match status" value="1"/>
</dbReference>
<evidence type="ECO:0000256" key="2">
    <source>
        <dbReference type="ARBA" id="ARBA00004496"/>
    </source>
</evidence>
<evidence type="ECO:0000256" key="13">
    <source>
        <dbReference type="ARBA" id="ARBA00066586"/>
    </source>
</evidence>
<keyword evidence="10" id="KW-0234">DNA repair</keyword>
<evidence type="ECO:0000256" key="4">
    <source>
        <dbReference type="ARBA" id="ARBA00022490"/>
    </source>
</evidence>
<evidence type="ECO:0000256" key="8">
    <source>
        <dbReference type="ARBA" id="ARBA00023002"/>
    </source>
</evidence>
<keyword evidence="6" id="KW-0227">DNA damage</keyword>
<evidence type="ECO:0000256" key="12">
    <source>
        <dbReference type="ARBA" id="ARBA00052047"/>
    </source>
</evidence>